<evidence type="ECO:0000313" key="2">
    <source>
        <dbReference type="EMBL" id="KMT21804.1"/>
    </source>
</evidence>
<dbReference type="AlphaFoldDB" id="A0A0J8DBX3"/>
<protein>
    <submittedName>
        <fullName evidence="2">Uncharacterized protein</fullName>
    </submittedName>
</protein>
<dbReference type="STRING" id="1121307.CLCY_3c00710"/>
<name>A0A0J8DBX3_CLOCY</name>
<gene>
    <name evidence="2" type="ORF">CLCY_3c00710</name>
</gene>
<dbReference type="Proteomes" id="UP000036756">
    <property type="component" value="Unassembled WGS sequence"/>
</dbReference>
<keyword evidence="1" id="KW-0812">Transmembrane</keyword>
<dbReference type="RefSeq" id="WP_152668128.1">
    <property type="nucleotide sequence ID" value="NZ_LFVU01000026.1"/>
</dbReference>
<evidence type="ECO:0000313" key="3">
    <source>
        <dbReference type="Proteomes" id="UP000036756"/>
    </source>
</evidence>
<feature type="transmembrane region" description="Helical" evidence="1">
    <location>
        <begin position="59"/>
        <end position="78"/>
    </location>
</feature>
<keyword evidence="3" id="KW-1185">Reference proteome</keyword>
<accession>A0A0J8DBX3</accession>
<keyword evidence="1" id="KW-0472">Membrane</keyword>
<evidence type="ECO:0000256" key="1">
    <source>
        <dbReference type="SAM" id="Phobius"/>
    </source>
</evidence>
<reference evidence="2 3" key="1">
    <citation type="submission" date="2015-06" db="EMBL/GenBank/DDBJ databases">
        <title>Draft genome sequence of the purine-degrading Clostridium cylindrosporum HC-1 (DSM 605).</title>
        <authorList>
            <person name="Poehlein A."/>
            <person name="Schiel-Bengelsdorf B."/>
            <person name="Bengelsdorf F."/>
            <person name="Daniel R."/>
            <person name="Duerre P."/>
        </authorList>
    </citation>
    <scope>NUCLEOTIDE SEQUENCE [LARGE SCALE GENOMIC DNA]</scope>
    <source>
        <strain evidence="2 3">DSM 605</strain>
    </source>
</reference>
<dbReference type="OrthoDB" id="2088230at2"/>
<feature type="transmembrane region" description="Helical" evidence="1">
    <location>
        <begin position="12"/>
        <end position="29"/>
    </location>
</feature>
<proteinExistence type="predicted"/>
<comment type="caution">
    <text evidence="2">The sequence shown here is derived from an EMBL/GenBank/DDBJ whole genome shotgun (WGS) entry which is preliminary data.</text>
</comment>
<sequence length="88" mass="9741">MEKSRLKFKIFIGIFIVGVIILLMSVGLGESEMSNVMVNTGGMETNVYLIYLEQLITKYRFLGTILSILGGLGILGVLDEFIDTFSKS</sequence>
<dbReference type="EMBL" id="LFVU01000026">
    <property type="protein sequence ID" value="KMT21804.1"/>
    <property type="molecule type" value="Genomic_DNA"/>
</dbReference>
<keyword evidence="1" id="KW-1133">Transmembrane helix</keyword>
<organism evidence="2 3">
    <name type="scientific">Clostridium cylindrosporum DSM 605</name>
    <dbReference type="NCBI Taxonomy" id="1121307"/>
    <lineage>
        <taxon>Bacteria</taxon>
        <taxon>Bacillati</taxon>
        <taxon>Bacillota</taxon>
        <taxon>Clostridia</taxon>
        <taxon>Eubacteriales</taxon>
        <taxon>Clostridiaceae</taxon>
        <taxon>Clostridium</taxon>
    </lineage>
</organism>
<dbReference type="PATRIC" id="fig|1121307.3.peg.1425"/>